<dbReference type="PROSITE" id="PS50105">
    <property type="entry name" value="SAM_DOMAIN"/>
    <property type="match status" value="1"/>
</dbReference>
<dbReference type="InterPro" id="IPR041664">
    <property type="entry name" value="AAA_16"/>
</dbReference>
<accession>A0ABY0DT46</accession>
<dbReference type="CDD" id="cd07302">
    <property type="entry name" value="CHD"/>
    <property type="match status" value="1"/>
</dbReference>
<dbReference type="InterPro" id="IPR001660">
    <property type="entry name" value="SAM"/>
</dbReference>
<dbReference type="PANTHER" id="PTHR16305:SF28">
    <property type="entry name" value="GUANYLATE CYCLASE DOMAIN-CONTAINING PROTEIN"/>
    <property type="match status" value="1"/>
</dbReference>
<dbReference type="SMART" id="SM00454">
    <property type="entry name" value="SAM"/>
    <property type="match status" value="1"/>
</dbReference>
<dbReference type="SUPFAM" id="SSF55073">
    <property type="entry name" value="Nucleotide cyclase"/>
    <property type="match status" value="1"/>
</dbReference>
<dbReference type="SMART" id="SM00044">
    <property type="entry name" value="CYCc"/>
    <property type="match status" value="1"/>
</dbReference>
<dbReference type="EMBL" id="RDRA01000001">
    <property type="protein sequence ID" value="RXG99830.1"/>
    <property type="molecule type" value="Genomic_DNA"/>
</dbReference>
<dbReference type="InterPro" id="IPR013761">
    <property type="entry name" value="SAM/pointed_sf"/>
</dbReference>
<protein>
    <submittedName>
        <fullName evidence="5">Adenylate/guanylate cyclase domain-containing protein</fullName>
    </submittedName>
</protein>
<evidence type="ECO:0000313" key="6">
    <source>
        <dbReference type="Proteomes" id="UP000289946"/>
    </source>
</evidence>
<keyword evidence="2" id="KW-0067">ATP-binding</keyword>
<dbReference type="CDD" id="cd09487">
    <property type="entry name" value="SAM_superfamily"/>
    <property type="match status" value="1"/>
</dbReference>
<sequence length="1112" mass="121759">MEPMQIAEWLEKLGLGQYAERFVQNGIDMGVLPELMDDDFEKLGVLLGHRRKMLRAIADLDPAALIASPAPPQDAERRHLTVMFCDLVGSTALSARLDPEDMWEVIRAYRAACASVIAAYDGRIARFVGDGILVYFGYPRAHEDDAERAVRAGLDIISAVGQLKTGADERVELRIAIATGLVVVGDLVSGDASEEHGTIGDTPNLAARLQSLAEPGAVVVASSTRRLLGDLFALRNLGRREVKGIAEPIAVWAVEGTTASESRFEAVRAARSIGFVGRKQEIEFALSRQQLAWQGRGQMLLISGEAGIGKSRMVATLSESPALGVHRRVRYQCSPYHTNSALHPFVAQLERAAGIRSDDTPGQKLDKLEAMLALGTQQVARATPLIAALLSIPTGDHCPPLGLSPAQQRRQTFAALLDQLEGLAREQPLLIICEDMHWADATTLELLDLAVDRIRGLPILVLTTSRPEFEPSWSGLANVSLLRLDRLDPQDTRALVEQVTVGRQLPREMMKQIIDKTDGVPLFVEELTKMVLESGLLVEDAGRYRLDSPLPPLAIPATLQDSLMARLDRLAPVKEVAQIGAAIGRDFSYALLRYVAGRDDLTLTAALAQLEEAELLVRHGAPPEANYSFRHALVQEAAYEGLLRSKRQLLHKRIGDVLREKFPIVAETEPEVLAHHFTEAGLSEVALEWWRKAGQQALKRSAYSEAIAHLGKAVATADQLPDEPRRVMSRLHLQIAYGRALRGSLGHSAPETVAAWTRARQFAADINDPVELAPIHSGLFNACLTHGELAPMRELADAIMSAAERRPNSPVAAIVAHWTGGVTCWFGGDYLNARGHLEQALDIYGAEPDPAMFRASALDLPFVIERFLALVLWPLGSIGRARQLAAEAVRVSGEQRALSQANALVHRAVFDGLCGGLLQQTETILALGLARDHTMPLYVAAGTYLNGLAKWRAGERMAGLAEMRRGWTLLHENDCYLCEPFWGMHVAMADAEVGQVETGLEILNELIAWAEQSGQRWLDAELHRVHGELLLRRDPPDDSGAENALRRALDIARSQQAKTFELRSALGLARLHKRNGRAGAASELLVPVLAEFDVERNLPEITEAKELLKQEH</sequence>
<keyword evidence="1" id="KW-0547">Nucleotide-binding</keyword>
<dbReference type="Pfam" id="PF13191">
    <property type="entry name" value="AAA_16"/>
    <property type="match status" value="1"/>
</dbReference>
<keyword evidence="6" id="KW-1185">Reference proteome</keyword>
<dbReference type="Gene3D" id="1.10.150.50">
    <property type="entry name" value="Transcription Factor, Ets-1"/>
    <property type="match status" value="1"/>
</dbReference>
<dbReference type="PANTHER" id="PTHR16305">
    <property type="entry name" value="TESTICULAR SOLUBLE ADENYLYL CYCLASE"/>
    <property type="match status" value="1"/>
</dbReference>
<proteinExistence type="predicted"/>
<dbReference type="Pfam" id="PF00211">
    <property type="entry name" value="Guanylate_cyc"/>
    <property type="match status" value="1"/>
</dbReference>
<dbReference type="PROSITE" id="PS50125">
    <property type="entry name" value="GUANYLATE_CYCLASE_2"/>
    <property type="match status" value="1"/>
</dbReference>
<evidence type="ECO:0000256" key="1">
    <source>
        <dbReference type="ARBA" id="ARBA00022741"/>
    </source>
</evidence>
<evidence type="ECO:0000259" key="3">
    <source>
        <dbReference type="PROSITE" id="PS50105"/>
    </source>
</evidence>
<feature type="domain" description="SAM" evidence="3">
    <location>
        <begin position="1"/>
        <end position="63"/>
    </location>
</feature>
<dbReference type="SUPFAM" id="SSF52540">
    <property type="entry name" value="P-loop containing nucleoside triphosphate hydrolases"/>
    <property type="match status" value="1"/>
</dbReference>
<dbReference type="SUPFAM" id="SSF47769">
    <property type="entry name" value="SAM/Pointed domain"/>
    <property type="match status" value="1"/>
</dbReference>
<evidence type="ECO:0000256" key="2">
    <source>
        <dbReference type="ARBA" id="ARBA00022840"/>
    </source>
</evidence>
<dbReference type="InterPro" id="IPR027417">
    <property type="entry name" value="P-loop_NTPase"/>
</dbReference>
<reference evidence="5 6" key="1">
    <citation type="submission" date="2018-10" db="EMBL/GenBank/DDBJ databases">
        <title>Bradyrhizobium sp. nov., isolated from effective nodules of peanut in China.</title>
        <authorList>
            <person name="Li Y."/>
        </authorList>
    </citation>
    <scope>NUCLEOTIDE SEQUENCE [LARGE SCALE GENOMIC DNA]</scope>
    <source>
        <strain evidence="5 6">CCBAU 51781</strain>
    </source>
</reference>
<comment type="caution">
    <text evidence="5">The sequence shown here is derived from an EMBL/GenBank/DDBJ whole genome shotgun (WGS) entry which is preliminary data.</text>
</comment>
<dbReference type="Pfam" id="PF00536">
    <property type="entry name" value="SAM_1"/>
    <property type="match status" value="1"/>
</dbReference>
<evidence type="ECO:0000259" key="4">
    <source>
        <dbReference type="PROSITE" id="PS50125"/>
    </source>
</evidence>
<dbReference type="InterPro" id="IPR029787">
    <property type="entry name" value="Nucleotide_cyclase"/>
</dbReference>
<gene>
    <name evidence="5" type="ORF">EAS62_01190</name>
</gene>
<feature type="domain" description="Guanylate cyclase" evidence="4">
    <location>
        <begin position="81"/>
        <end position="210"/>
    </location>
</feature>
<organism evidence="5 6">
    <name type="scientific">Bradyrhizobium zhanjiangense</name>
    <dbReference type="NCBI Taxonomy" id="1325107"/>
    <lineage>
        <taxon>Bacteria</taxon>
        <taxon>Pseudomonadati</taxon>
        <taxon>Pseudomonadota</taxon>
        <taxon>Alphaproteobacteria</taxon>
        <taxon>Hyphomicrobiales</taxon>
        <taxon>Nitrobacteraceae</taxon>
        <taxon>Bradyrhizobium</taxon>
    </lineage>
</organism>
<name>A0ABY0DT46_9BRAD</name>
<evidence type="ECO:0000313" key="5">
    <source>
        <dbReference type="EMBL" id="RXG99830.1"/>
    </source>
</evidence>
<dbReference type="Gene3D" id="3.30.70.1230">
    <property type="entry name" value="Nucleotide cyclase"/>
    <property type="match status" value="1"/>
</dbReference>
<dbReference type="InterPro" id="IPR001054">
    <property type="entry name" value="A/G_cyclase"/>
</dbReference>
<dbReference type="Proteomes" id="UP000289946">
    <property type="component" value="Unassembled WGS sequence"/>
</dbReference>